<name>A0ABR6Z843_9BURK</name>
<proteinExistence type="predicted"/>
<feature type="chain" id="PRO_5047445010" evidence="3">
    <location>
        <begin position="23"/>
        <end position="423"/>
    </location>
</feature>
<gene>
    <name evidence="4" type="ORF">H8L47_10270</name>
</gene>
<dbReference type="Pfam" id="PF08238">
    <property type="entry name" value="Sel1"/>
    <property type="match status" value="3"/>
</dbReference>
<accession>A0ABR6Z843</accession>
<feature type="compositionally biased region" description="Polar residues" evidence="2">
    <location>
        <begin position="409"/>
        <end position="423"/>
    </location>
</feature>
<feature type="compositionally biased region" description="Basic and acidic residues" evidence="2">
    <location>
        <begin position="304"/>
        <end position="321"/>
    </location>
</feature>
<feature type="region of interest" description="Disordered" evidence="2">
    <location>
        <begin position="398"/>
        <end position="423"/>
    </location>
</feature>
<evidence type="ECO:0000256" key="3">
    <source>
        <dbReference type="SAM" id="SignalP"/>
    </source>
</evidence>
<organism evidence="4 5">
    <name type="scientific">Undibacterium umbellatum</name>
    <dbReference type="NCBI Taxonomy" id="2762300"/>
    <lineage>
        <taxon>Bacteria</taxon>
        <taxon>Pseudomonadati</taxon>
        <taxon>Pseudomonadota</taxon>
        <taxon>Betaproteobacteria</taxon>
        <taxon>Burkholderiales</taxon>
        <taxon>Oxalobacteraceae</taxon>
        <taxon>Undibacterium</taxon>
    </lineage>
</organism>
<dbReference type="InterPro" id="IPR006597">
    <property type="entry name" value="Sel1-like"/>
</dbReference>
<evidence type="ECO:0000256" key="1">
    <source>
        <dbReference type="SAM" id="Coils"/>
    </source>
</evidence>
<dbReference type="PANTHER" id="PTHR45011">
    <property type="entry name" value="DAP3-BINDING CELL DEATH ENHANCER 1"/>
    <property type="match status" value="1"/>
</dbReference>
<feature type="signal peptide" evidence="3">
    <location>
        <begin position="1"/>
        <end position="22"/>
    </location>
</feature>
<dbReference type="InterPro" id="IPR011990">
    <property type="entry name" value="TPR-like_helical_dom_sf"/>
</dbReference>
<dbReference type="SMART" id="SM00671">
    <property type="entry name" value="SEL1"/>
    <property type="match status" value="3"/>
</dbReference>
<evidence type="ECO:0000256" key="2">
    <source>
        <dbReference type="SAM" id="MobiDB-lite"/>
    </source>
</evidence>
<dbReference type="InterPro" id="IPR052748">
    <property type="entry name" value="ISR_Activator"/>
</dbReference>
<dbReference type="Proteomes" id="UP000646911">
    <property type="component" value="Unassembled WGS sequence"/>
</dbReference>
<dbReference type="EMBL" id="JACOFX010000004">
    <property type="protein sequence ID" value="MBC3907953.1"/>
    <property type="molecule type" value="Genomic_DNA"/>
</dbReference>
<dbReference type="Gene3D" id="1.25.40.10">
    <property type="entry name" value="Tetratricopeptide repeat domain"/>
    <property type="match status" value="1"/>
</dbReference>
<sequence>MKKNLRLCLAVAILLTCYPAASQSIAEATAIRQSGDLKTAFDMYEKLAHQGNAEAQFHLGFFYETGQVVPQNYVHAETWYKKSALQGFVKAQSSLAWLYANGLGGVKKDPLQAAIFYEKASAQGDEVADGSLYRLYKLYPELRDAVKNAREAEANASRQQALAQQQQVENEALQKESLACLDTLYNDTRTKSLAGKLLMDTRKTSSLELMANNTKPNAKDKAALSYVVAEWERCIDIHAEPRKKTLRPEIEQLISAYRLDLRNAFADLYGGKYSYGELARSRAKLDLEFNHKLSNTVASLQAKDMADARQAQEAEAQRRYAEAQNQQQRDAEKQRQQEARRQLQIQEAQLQLAQQQAQQQAQLQQRNNFLQNLQLLQMLNPPAQPQAPGQAPQVIIQQTPAPPPPPRQCTSTRFGSTVTTNCF</sequence>
<evidence type="ECO:0000313" key="4">
    <source>
        <dbReference type="EMBL" id="MBC3907953.1"/>
    </source>
</evidence>
<reference evidence="4 5" key="1">
    <citation type="submission" date="2020-08" db="EMBL/GenBank/DDBJ databases">
        <title>Novel species isolated from subtropical streams in China.</title>
        <authorList>
            <person name="Lu H."/>
        </authorList>
    </citation>
    <scope>NUCLEOTIDE SEQUENCE [LARGE SCALE GENOMIC DNA]</scope>
    <source>
        <strain evidence="4 5">NL8W</strain>
    </source>
</reference>
<keyword evidence="5" id="KW-1185">Reference proteome</keyword>
<keyword evidence="1" id="KW-0175">Coiled coil</keyword>
<dbReference type="RefSeq" id="WP_186953508.1">
    <property type="nucleotide sequence ID" value="NZ_JACOFX010000004.1"/>
</dbReference>
<evidence type="ECO:0000313" key="5">
    <source>
        <dbReference type="Proteomes" id="UP000646911"/>
    </source>
</evidence>
<keyword evidence="3" id="KW-0732">Signal</keyword>
<dbReference type="PANTHER" id="PTHR45011:SF1">
    <property type="entry name" value="DAP3-BINDING CELL DEATH ENHANCER 1"/>
    <property type="match status" value="1"/>
</dbReference>
<feature type="coiled-coil region" evidence="1">
    <location>
        <begin position="142"/>
        <end position="176"/>
    </location>
</feature>
<feature type="compositionally biased region" description="Basic and acidic residues" evidence="2">
    <location>
        <begin position="329"/>
        <end position="340"/>
    </location>
</feature>
<comment type="caution">
    <text evidence="4">The sequence shown here is derived from an EMBL/GenBank/DDBJ whole genome shotgun (WGS) entry which is preliminary data.</text>
</comment>
<dbReference type="SUPFAM" id="SSF81901">
    <property type="entry name" value="HCP-like"/>
    <property type="match status" value="1"/>
</dbReference>
<protein>
    <submittedName>
        <fullName evidence="4">Sel1 repeat family protein</fullName>
    </submittedName>
</protein>
<feature type="region of interest" description="Disordered" evidence="2">
    <location>
        <begin position="304"/>
        <end position="340"/>
    </location>
</feature>